<keyword evidence="1" id="KW-0812">Transmembrane</keyword>
<dbReference type="RefSeq" id="WP_343903910.1">
    <property type="nucleotide sequence ID" value="NZ_BAAAIS010000002.1"/>
</dbReference>
<accession>A0ABW4PV27</accession>
<feature type="transmembrane region" description="Helical" evidence="1">
    <location>
        <begin position="108"/>
        <end position="128"/>
    </location>
</feature>
<evidence type="ECO:0000313" key="2">
    <source>
        <dbReference type="EMBL" id="MFD1834658.1"/>
    </source>
</evidence>
<keyword evidence="1" id="KW-0472">Membrane</keyword>
<evidence type="ECO:0008006" key="4">
    <source>
        <dbReference type="Google" id="ProtNLM"/>
    </source>
</evidence>
<proteinExistence type="predicted"/>
<dbReference type="Proteomes" id="UP001597280">
    <property type="component" value="Unassembled WGS sequence"/>
</dbReference>
<evidence type="ECO:0000313" key="3">
    <source>
        <dbReference type="Proteomes" id="UP001597280"/>
    </source>
</evidence>
<protein>
    <recommendedName>
        <fullName evidence="4">DUF3147 domain-containing protein</fullName>
    </recommendedName>
</protein>
<evidence type="ECO:0000256" key="1">
    <source>
        <dbReference type="SAM" id="Phobius"/>
    </source>
</evidence>
<gene>
    <name evidence="2" type="ORF">ACFSDA_06160</name>
</gene>
<sequence length="131" mass="14202">MTASTPTARRRANRTFLVRLLAGVAVYLAALILPGVLAGVSVPLWLPALLVLPGVGLMAWANIDMYRSGDEYQRRRVAEAVMLAFLLATPLILAVGVLQFLGLPALNWILAFSLLMLGWIVGTVVVAIRHR</sequence>
<organism evidence="2 3">
    <name type="scientific">Brachybacterium rhamnosum</name>
    <dbReference type="NCBI Taxonomy" id="173361"/>
    <lineage>
        <taxon>Bacteria</taxon>
        <taxon>Bacillati</taxon>
        <taxon>Actinomycetota</taxon>
        <taxon>Actinomycetes</taxon>
        <taxon>Micrococcales</taxon>
        <taxon>Dermabacteraceae</taxon>
        <taxon>Brachybacterium</taxon>
    </lineage>
</organism>
<feature type="transmembrane region" description="Helical" evidence="1">
    <location>
        <begin position="44"/>
        <end position="63"/>
    </location>
</feature>
<feature type="transmembrane region" description="Helical" evidence="1">
    <location>
        <begin position="16"/>
        <end position="38"/>
    </location>
</feature>
<keyword evidence="1" id="KW-1133">Transmembrane helix</keyword>
<feature type="transmembrane region" description="Helical" evidence="1">
    <location>
        <begin position="83"/>
        <end position="102"/>
    </location>
</feature>
<name>A0ABW4PV27_9MICO</name>
<reference evidence="3" key="1">
    <citation type="journal article" date="2019" name="Int. J. Syst. Evol. Microbiol.">
        <title>The Global Catalogue of Microorganisms (GCM) 10K type strain sequencing project: providing services to taxonomists for standard genome sequencing and annotation.</title>
        <authorList>
            <consortium name="The Broad Institute Genomics Platform"/>
            <consortium name="The Broad Institute Genome Sequencing Center for Infectious Disease"/>
            <person name="Wu L."/>
            <person name="Ma J."/>
        </authorList>
    </citation>
    <scope>NUCLEOTIDE SEQUENCE [LARGE SCALE GENOMIC DNA]</scope>
    <source>
        <strain evidence="3">JCM 11650</strain>
    </source>
</reference>
<comment type="caution">
    <text evidence="2">The sequence shown here is derived from an EMBL/GenBank/DDBJ whole genome shotgun (WGS) entry which is preliminary data.</text>
</comment>
<dbReference type="EMBL" id="JBHUFL010000002">
    <property type="protein sequence ID" value="MFD1834658.1"/>
    <property type="molecule type" value="Genomic_DNA"/>
</dbReference>
<keyword evidence="3" id="KW-1185">Reference proteome</keyword>